<organism evidence="1 2">
    <name type="scientific">Flagellimonas maritima</name>
    <dbReference type="NCBI Taxonomy" id="1383885"/>
    <lineage>
        <taxon>Bacteria</taxon>
        <taxon>Pseudomonadati</taxon>
        <taxon>Bacteroidota</taxon>
        <taxon>Flavobacteriia</taxon>
        <taxon>Flavobacteriales</taxon>
        <taxon>Flavobacteriaceae</taxon>
        <taxon>Flagellimonas</taxon>
    </lineage>
</organism>
<gene>
    <name evidence="1" type="ORF">HME9304_00817</name>
</gene>
<dbReference type="OrthoDB" id="1448832at2"/>
<proteinExistence type="predicted"/>
<reference evidence="1 2" key="1">
    <citation type="submission" date="2018-06" db="EMBL/GenBank/DDBJ databases">
        <title>Spongiibacterium sp. HME9304 Genome sequencing and assembly.</title>
        <authorList>
            <person name="Kang H."/>
            <person name="Kim H."/>
            <person name="Joh K."/>
        </authorList>
    </citation>
    <scope>NUCLEOTIDE SEQUENCE [LARGE SCALE GENOMIC DNA]</scope>
    <source>
        <strain evidence="1 2">HME9304</strain>
    </source>
</reference>
<protein>
    <submittedName>
        <fullName evidence="1">Uncharacterized protein</fullName>
    </submittedName>
</protein>
<dbReference type="Proteomes" id="UP000248536">
    <property type="component" value="Chromosome"/>
</dbReference>
<dbReference type="KEGG" id="spon:HME9304_00817"/>
<dbReference type="RefSeq" id="WP_112377355.1">
    <property type="nucleotide sequence ID" value="NZ_CP030104.1"/>
</dbReference>
<dbReference type="PROSITE" id="PS51257">
    <property type="entry name" value="PROKAR_LIPOPROTEIN"/>
    <property type="match status" value="1"/>
</dbReference>
<keyword evidence="2" id="KW-1185">Reference proteome</keyword>
<sequence length="183" mass="20657">MRKLLFYLFIVFYSLISSLGCSDEQDFDQIDDLDVISNVASSIFYLESDEQFINSATTIQSFYSQTFSFDAFNEEFVAERLLEGVIIYEIENTTSKRIRVTVEFLDEAGNVIDLELFEIEPTPAQMQRIEVPYGPNGKDLGILTTTSNLRVTGNNLSDTSSTSSISEPKIIFRSAADFIFGIE</sequence>
<name>A0A2Z4LPU0_9FLAO</name>
<evidence type="ECO:0000313" key="2">
    <source>
        <dbReference type="Proteomes" id="UP000248536"/>
    </source>
</evidence>
<accession>A0A2Z4LPU0</accession>
<dbReference type="EMBL" id="CP030104">
    <property type="protein sequence ID" value="AWX43826.1"/>
    <property type="molecule type" value="Genomic_DNA"/>
</dbReference>
<dbReference type="AlphaFoldDB" id="A0A2Z4LPU0"/>
<evidence type="ECO:0000313" key="1">
    <source>
        <dbReference type="EMBL" id="AWX43826.1"/>
    </source>
</evidence>